<accession>A0ABP0JAX1</accession>
<dbReference type="Pfam" id="PF10269">
    <property type="entry name" value="Tmemb_185A"/>
    <property type="match status" value="1"/>
</dbReference>
<keyword evidence="1" id="KW-0812">Transmembrane</keyword>
<dbReference type="Proteomes" id="UP001642464">
    <property type="component" value="Unassembled WGS sequence"/>
</dbReference>
<dbReference type="GO" id="GO:0016301">
    <property type="term" value="F:kinase activity"/>
    <property type="evidence" value="ECO:0007669"/>
    <property type="project" value="UniProtKB-KW"/>
</dbReference>
<feature type="transmembrane region" description="Helical" evidence="1">
    <location>
        <begin position="151"/>
        <end position="169"/>
    </location>
</feature>
<evidence type="ECO:0000256" key="1">
    <source>
        <dbReference type="SAM" id="Phobius"/>
    </source>
</evidence>
<dbReference type="InterPro" id="IPR019396">
    <property type="entry name" value="TM_Fragile-X-F-assoc"/>
</dbReference>
<keyword evidence="2" id="KW-0808">Transferase</keyword>
<dbReference type="EMBL" id="CAXAMM010006557">
    <property type="protein sequence ID" value="CAK9011498.1"/>
    <property type="molecule type" value="Genomic_DNA"/>
</dbReference>
<feature type="transmembrane region" description="Helical" evidence="1">
    <location>
        <begin position="175"/>
        <end position="196"/>
    </location>
</feature>
<keyword evidence="3" id="KW-1185">Reference proteome</keyword>
<comment type="caution">
    <text evidence="2">The sequence shown here is derived from an EMBL/GenBank/DDBJ whole genome shotgun (WGS) entry which is preliminary data.</text>
</comment>
<feature type="transmembrane region" description="Helical" evidence="1">
    <location>
        <begin position="106"/>
        <end position="130"/>
    </location>
</feature>
<organism evidence="2 3">
    <name type="scientific">Durusdinium trenchii</name>
    <dbReference type="NCBI Taxonomy" id="1381693"/>
    <lineage>
        <taxon>Eukaryota</taxon>
        <taxon>Sar</taxon>
        <taxon>Alveolata</taxon>
        <taxon>Dinophyceae</taxon>
        <taxon>Suessiales</taxon>
        <taxon>Symbiodiniaceae</taxon>
        <taxon>Durusdinium</taxon>
    </lineage>
</organism>
<reference evidence="2 3" key="1">
    <citation type="submission" date="2024-02" db="EMBL/GenBank/DDBJ databases">
        <authorList>
            <person name="Chen Y."/>
            <person name="Shah S."/>
            <person name="Dougan E. K."/>
            <person name="Thang M."/>
            <person name="Chan C."/>
        </authorList>
    </citation>
    <scope>NUCLEOTIDE SEQUENCE [LARGE SCALE GENOMIC DNA]</scope>
</reference>
<keyword evidence="2" id="KW-0418">Kinase</keyword>
<protein>
    <submittedName>
        <fullName evidence="2">Serine/threonine-protein kinase sepA</fullName>
    </submittedName>
</protein>
<evidence type="ECO:0000313" key="2">
    <source>
        <dbReference type="EMBL" id="CAK9011498.1"/>
    </source>
</evidence>
<sequence>MMNSLTINHVTGAFEDPTFPVLPHPESGSLAFNLRLSQIWWLLHRLYYSRVAWTLADPEAAVATENEAWKLLTSSSFWCFFVSFLQRGALRLLTCILIAVRADSTGGSWFAVFVPLYISSVLAVVFACIVKKKQPFLHADDEEEQGTAAPTCCLSCIWLAMLFLAAGKLDGGTYSAAWIFSPIFFFMSLAVCLLSVGISVAQPQHFAHAADIMGEPIGKPTE</sequence>
<keyword evidence="1" id="KW-1133">Transmembrane helix</keyword>
<evidence type="ECO:0000313" key="3">
    <source>
        <dbReference type="Proteomes" id="UP001642464"/>
    </source>
</evidence>
<proteinExistence type="predicted"/>
<keyword evidence="1" id="KW-0472">Membrane</keyword>
<name>A0ABP0JAX1_9DINO</name>
<gene>
    <name evidence="2" type="ORF">SCF082_LOCUS11119</name>
</gene>